<dbReference type="PANTHER" id="PTHR36124:SF6">
    <property type="entry name" value="ER-BOUND OXYGENASE MPAB_MPAB'_RUBBER OXYGENASE CATALYTIC DOMAIN-CONTAINING PROTEIN"/>
    <property type="match status" value="1"/>
</dbReference>
<reference evidence="2" key="1">
    <citation type="submission" date="2022-12" db="EMBL/GenBank/DDBJ databases">
        <authorList>
            <person name="Petersen C."/>
        </authorList>
    </citation>
    <scope>NUCLEOTIDE SEQUENCE</scope>
    <source>
        <strain evidence="2">IBT 29495</strain>
    </source>
</reference>
<evidence type="ECO:0000313" key="2">
    <source>
        <dbReference type="EMBL" id="KAJ5519742.1"/>
    </source>
</evidence>
<gene>
    <name evidence="2" type="ORF">N7463_000195</name>
</gene>
<proteinExistence type="predicted"/>
<dbReference type="PANTHER" id="PTHR36124">
    <property type="match status" value="1"/>
</dbReference>
<keyword evidence="1" id="KW-0472">Membrane</keyword>
<accession>A0A9W9Y5G8</accession>
<keyword evidence="1" id="KW-0812">Transmembrane</keyword>
<protein>
    <recommendedName>
        <fullName evidence="4">ER-bound oxygenase mpaB/mpaB'/Rubber oxygenase catalytic domain-containing protein</fullName>
    </recommendedName>
</protein>
<dbReference type="OrthoDB" id="545169at2759"/>
<feature type="transmembrane region" description="Helical" evidence="1">
    <location>
        <begin position="14"/>
        <end position="34"/>
    </location>
</feature>
<sequence>MNYTDTWSLPVGGILPYTVGLLVAWPVVTATLRFQRLRNLHKQYDYPTRESMSKMTDEEAFQIQKQVAQLEFPFMFIKSLQFALFRTYGIPSISTLLAKTSQFSDPQTSLKRYTDTSVLIQELVGNNPTSERAYLGLARTRYLHSGYRASGKILDDDMLFTLALFALEPIRFINRYEWRQLSDLERCAIGTFWKSAGDALDVSYEKLPSGKTGFRDGLQWLEEIAAWSEEYEVKCMVPHAKNREVADGTTPVLLYMLPTMLHPFGLQFVSFMMDDRLKKAMSYDAPSAFCAVLFSVVLTTRRLFLRHLSLPRPYFMRYASFAEEPDQNNRFFLKKWDAAPYYVKPTFWNRWGPTAWLTWALGQPVPGDEGDKYYPTGYNIPDVGPKYFEGKGRKQLDETLLEFKGYRTGKCPFH</sequence>
<evidence type="ECO:0008006" key="4">
    <source>
        <dbReference type="Google" id="ProtNLM"/>
    </source>
</evidence>
<keyword evidence="3" id="KW-1185">Reference proteome</keyword>
<dbReference type="AlphaFoldDB" id="A0A9W9Y5G8"/>
<dbReference type="Proteomes" id="UP001149954">
    <property type="component" value="Unassembled WGS sequence"/>
</dbReference>
<evidence type="ECO:0000313" key="3">
    <source>
        <dbReference type="Proteomes" id="UP001149954"/>
    </source>
</evidence>
<keyword evidence="1" id="KW-1133">Transmembrane helix</keyword>
<organism evidence="2 3">
    <name type="scientific">Penicillium fimorum</name>
    <dbReference type="NCBI Taxonomy" id="1882269"/>
    <lineage>
        <taxon>Eukaryota</taxon>
        <taxon>Fungi</taxon>
        <taxon>Dikarya</taxon>
        <taxon>Ascomycota</taxon>
        <taxon>Pezizomycotina</taxon>
        <taxon>Eurotiomycetes</taxon>
        <taxon>Eurotiomycetidae</taxon>
        <taxon>Eurotiales</taxon>
        <taxon>Aspergillaceae</taxon>
        <taxon>Penicillium</taxon>
    </lineage>
</organism>
<reference evidence="2" key="2">
    <citation type="journal article" date="2023" name="IMA Fungus">
        <title>Comparative genomic study of the Penicillium genus elucidates a diverse pangenome and 15 lateral gene transfer events.</title>
        <authorList>
            <person name="Petersen C."/>
            <person name="Sorensen T."/>
            <person name="Nielsen M.R."/>
            <person name="Sondergaard T.E."/>
            <person name="Sorensen J.L."/>
            <person name="Fitzpatrick D.A."/>
            <person name="Frisvad J.C."/>
            <person name="Nielsen K.L."/>
        </authorList>
    </citation>
    <scope>NUCLEOTIDE SEQUENCE</scope>
    <source>
        <strain evidence="2">IBT 29495</strain>
    </source>
</reference>
<dbReference type="GO" id="GO:0016491">
    <property type="term" value="F:oxidoreductase activity"/>
    <property type="evidence" value="ECO:0007669"/>
    <property type="project" value="InterPro"/>
</dbReference>
<dbReference type="EMBL" id="JAPWDS010000001">
    <property type="protein sequence ID" value="KAJ5519742.1"/>
    <property type="molecule type" value="Genomic_DNA"/>
</dbReference>
<dbReference type="InterPro" id="IPR046366">
    <property type="entry name" value="MPAB"/>
</dbReference>
<name>A0A9W9Y5G8_9EURO</name>
<evidence type="ECO:0000256" key="1">
    <source>
        <dbReference type="SAM" id="Phobius"/>
    </source>
</evidence>
<comment type="caution">
    <text evidence="2">The sequence shown here is derived from an EMBL/GenBank/DDBJ whole genome shotgun (WGS) entry which is preliminary data.</text>
</comment>